<evidence type="ECO:0000313" key="10">
    <source>
        <dbReference type="EMBL" id="CAF3655546.1"/>
    </source>
</evidence>
<protein>
    <recommendedName>
        <fullName evidence="12">Signal peptide peptidase family protein</fullName>
    </recommendedName>
</protein>
<reference evidence="9" key="1">
    <citation type="submission" date="2021-02" db="EMBL/GenBank/DDBJ databases">
        <authorList>
            <person name="Nowell W R."/>
        </authorList>
    </citation>
    <scope>NUCLEOTIDE SEQUENCE</scope>
</reference>
<sequence length="687" mass="77911">MVSRLVTSLISSHGTTMSQNLVYYSLLFCCLFSLLNADATESLNLLVRLKSSNTNRYCLQMVLLPKIITVKQFGWYNFYYAPIINGCDKTNISSISLLPITNNTMLVVKHNANCSFAEQSYNFQLIFGDEISLLYISAIPYTTISSLTTNKTIPVTIPVLLIRQSEFHELIKNNITNKIEQVSIDFPLPQLRFNVVVILMYILIILVLFAGTMWAGDEFIQKIGKHAIHYTFKQEKYSSVSTKQTTNNDFIESLETNQQSSSNLASQVITDQTVSTSPTNTASSPSSTTIISITSPSEKVKKPSSEDDDQAILTMPYCTIGVLLVMATVWILLIWKFPKVMVKVLQMLFCISGIVSLMSCLKRFSYIRRFRFILRRFKIQSCQIKKPCKFQIDSINYFSIFSLLLSLILVILWYIYRKQEWSWVLQDIIGVALCIVVLSIYRLANMKVITLILLLFFFYDIFFVFITPYIPFFSDSPKTTTTTLLSTQTTISTTHTNLTTTLTTTLSPYYVPTAQPDKKHNPSIMEQVALGLGSGEEVVPILFSVPKIAKNLDPCIKSFDQKVGFGDIILPGILITYCKLFDIASKNRIHVYYIQSMIAYSVGYIFVIIALTFMNMAQPALLYLVPCSLLSTIVTGLIRHEFKELYSGQRIKQIFKEMENDDQVSICSKTENQTTNDENGLITSTTR</sequence>
<feature type="transmembrane region" description="Helical" evidence="8">
    <location>
        <begin position="395"/>
        <end position="415"/>
    </location>
</feature>
<dbReference type="EMBL" id="CAJNOQ010001101">
    <property type="protein sequence ID" value="CAF0868099.1"/>
    <property type="molecule type" value="Genomic_DNA"/>
</dbReference>
<evidence type="ECO:0000256" key="5">
    <source>
        <dbReference type="ARBA" id="ARBA00022989"/>
    </source>
</evidence>
<dbReference type="GO" id="GO:0042500">
    <property type="term" value="F:aspartic endopeptidase activity, intramembrane cleaving"/>
    <property type="evidence" value="ECO:0007669"/>
    <property type="project" value="InterPro"/>
</dbReference>
<evidence type="ECO:0000256" key="2">
    <source>
        <dbReference type="ARBA" id="ARBA00006859"/>
    </source>
</evidence>
<dbReference type="AlphaFoldDB" id="A0A813WZ45"/>
<evidence type="ECO:0000256" key="3">
    <source>
        <dbReference type="ARBA" id="ARBA00022692"/>
    </source>
</evidence>
<evidence type="ECO:0000256" key="8">
    <source>
        <dbReference type="SAM" id="Phobius"/>
    </source>
</evidence>
<evidence type="ECO:0008006" key="12">
    <source>
        <dbReference type="Google" id="ProtNLM"/>
    </source>
</evidence>
<feature type="transmembrane region" description="Helical" evidence="8">
    <location>
        <begin position="563"/>
        <end position="580"/>
    </location>
</feature>
<name>A0A813WZ45_9BILA</name>
<evidence type="ECO:0000313" key="11">
    <source>
        <dbReference type="Proteomes" id="UP000663829"/>
    </source>
</evidence>
<dbReference type="GO" id="GO:0098553">
    <property type="term" value="C:lumenal side of endoplasmic reticulum membrane"/>
    <property type="evidence" value="ECO:0007669"/>
    <property type="project" value="TreeGrafter"/>
</dbReference>
<feature type="transmembrane region" description="Helical" evidence="8">
    <location>
        <begin position="311"/>
        <end position="335"/>
    </location>
</feature>
<dbReference type="PANTHER" id="PTHR12174:SF103">
    <property type="entry name" value="INTRAMEMBRANE PROTEASE (IMPAS) FAMILY"/>
    <property type="match status" value="1"/>
</dbReference>
<evidence type="ECO:0000256" key="6">
    <source>
        <dbReference type="ARBA" id="ARBA00023136"/>
    </source>
</evidence>
<dbReference type="GO" id="GO:0005765">
    <property type="term" value="C:lysosomal membrane"/>
    <property type="evidence" value="ECO:0007669"/>
    <property type="project" value="TreeGrafter"/>
</dbReference>
<proteinExistence type="inferred from homology"/>
<keyword evidence="6 8" id="KW-0472">Membrane</keyword>
<evidence type="ECO:0000256" key="1">
    <source>
        <dbReference type="ARBA" id="ARBA00004127"/>
    </source>
</evidence>
<dbReference type="Pfam" id="PF04258">
    <property type="entry name" value="Peptidase_A22B"/>
    <property type="match status" value="2"/>
</dbReference>
<dbReference type="PANTHER" id="PTHR12174">
    <property type="entry name" value="SIGNAL PEPTIDE PEPTIDASE"/>
    <property type="match status" value="1"/>
</dbReference>
<comment type="caution">
    <text evidence="9">The sequence shown here is derived from an EMBL/GenBank/DDBJ whole genome shotgun (WGS) entry which is preliminary data.</text>
</comment>
<keyword evidence="4" id="KW-0378">Hydrolase</keyword>
<feature type="transmembrane region" description="Helical" evidence="8">
    <location>
        <begin position="592"/>
        <end position="614"/>
    </location>
</feature>
<gene>
    <name evidence="9" type="ORF">GPM918_LOCUS6950</name>
    <name evidence="10" type="ORF">SRO942_LOCUS6950</name>
</gene>
<evidence type="ECO:0000313" key="9">
    <source>
        <dbReference type="EMBL" id="CAF0868099.1"/>
    </source>
</evidence>
<dbReference type="GO" id="GO:0033619">
    <property type="term" value="P:membrane protein proteolysis"/>
    <property type="evidence" value="ECO:0007669"/>
    <property type="project" value="TreeGrafter"/>
</dbReference>
<dbReference type="SMART" id="SM00730">
    <property type="entry name" value="PSN"/>
    <property type="match status" value="1"/>
</dbReference>
<comment type="similarity">
    <text evidence="2">Belongs to the peptidase A22B family.</text>
</comment>
<dbReference type="GO" id="GO:0030660">
    <property type="term" value="C:Golgi-associated vesicle membrane"/>
    <property type="evidence" value="ECO:0007669"/>
    <property type="project" value="TreeGrafter"/>
</dbReference>
<evidence type="ECO:0000256" key="4">
    <source>
        <dbReference type="ARBA" id="ARBA00022801"/>
    </source>
</evidence>
<dbReference type="InterPro" id="IPR006639">
    <property type="entry name" value="Preselin/SPP"/>
</dbReference>
<dbReference type="EMBL" id="CAJOBC010001101">
    <property type="protein sequence ID" value="CAF3655546.1"/>
    <property type="molecule type" value="Genomic_DNA"/>
</dbReference>
<feature type="transmembrane region" description="Helical" evidence="8">
    <location>
        <begin position="421"/>
        <end position="441"/>
    </location>
</feature>
<comment type="subcellular location">
    <subcellularLocation>
        <location evidence="1">Endomembrane system</location>
        <topology evidence="1">Multi-pass membrane protein</topology>
    </subcellularLocation>
</comment>
<feature type="region of interest" description="Disordered" evidence="7">
    <location>
        <begin position="668"/>
        <end position="687"/>
    </location>
</feature>
<dbReference type="GO" id="GO:0098554">
    <property type="term" value="C:cytoplasmic side of endoplasmic reticulum membrane"/>
    <property type="evidence" value="ECO:0007669"/>
    <property type="project" value="TreeGrafter"/>
</dbReference>
<dbReference type="OrthoDB" id="29661at2759"/>
<keyword evidence="11" id="KW-1185">Reference proteome</keyword>
<feature type="transmembrane region" description="Helical" evidence="8">
    <location>
        <begin position="193"/>
        <end position="215"/>
    </location>
</feature>
<dbReference type="InterPro" id="IPR007369">
    <property type="entry name" value="Peptidase_A22B_SPP"/>
</dbReference>
<dbReference type="Proteomes" id="UP000663829">
    <property type="component" value="Unassembled WGS sequence"/>
</dbReference>
<dbReference type="Proteomes" id="UP000681722">
    <property type="component" value="Unassembled WGS sequence"/>
</dbReference>
<evidence type="ECO:0000256" key="7">
    <source>
        <dbReference type="SAM" id="MobiDB-lite"/>
    </source>
</evidence>
<feature type="transmembrane region" description="Helical" evidence="8">
    <location>
        <begin position="620"/>
        <end position="638"/>
    </location>
</feature>
<keyword evidence="5 8" id="KW-1133">Transmembrane helix</keyword>
<keyword evidence="3 8" id="KW-0812">Transmembrane</keyword>
<feature type="transmembrane region" description="Helical" evidence="8">
    <location>
        <begin position="341"/>
        <end position="361"/>
    </location>
</feature>
<feature type="transmembrane region" description="Helical" evidence="8">
    <location>
        <begin position="448"/>
        <end position="470"/>
    </location>
</feature>
<organism evidence="9 11">
    <name type="scientific">Didymodactylos carnosus</name>
    <dbReference type="NCBI Taxonomy" id="1234261"/>
    <lineage>
        <taxon>Eukaryota</taxon>
        <taxon>Metazoa</taxon>
        <taxon>Spiralia</taxon>
        <taxon>Gnathifera</taxon>
        <taxon>Rotifera</taxon>
        <taxon>Eurotatoria</taxon>
        <taxon>Bdelloidea</taxon>
        <taxon>Philodinida</taxon>
        <taxon>Philodinidae</taxon>
        <taxon>Didymodactylos</taxon>
    </lineage>
</organism>
<accession>A0A813WZ45</accession>